<feature type="compositionally biased region" description="Basic residues" evidence="1">
    <location>
        <begin position="71"/>
        <end position="82"/>
    </location>
</feature>
<dbReference type="EMBL" id="CADCTG010000206">
    <property type="protein sequence ID" value="CAA9263590.1"/>
    <property type="molecule type" value="Genomic_DNA"/>
</dbReference>
<accession>A0A6J4J0J3</accession>
<feature type="compositionally biased region" description="Low complexity" evidence="1">
    <location>
        <begin position="101"/>
        <end position="131"/>
    </location>
</feature>
<sequence>ERARDGLRRPAGGRVVAGGGEARLGRPDHAPRVRRLRRVLGRAAPALPDAGAPVGAARARHGSAGAGGHRPERRRHAARAPVRRADAPDRRHAAAPPRHPPAAGRGAGRPLPGPDLGLGPAGLHGLDAGSGADRHERLRRRAAGERAGRGLALHGPRLDAGRHRGPRRDHGRLGPRSGSRRTGGPHARPRPRRPRRRGGRHGGRRRAANI</sequence>
<evidence type="ECO:0000313" key="2">
    <source>
        <dbReference type="EMBL" id="CAA9263590.1"/>
    </source>
</evidence>
<feature type="compositionally biased region" description="Basic and acidic residues" evidence="1">
    <location>
        <begin position="83"/>
        <end position="92"/>
    </location>
</feature>
<protein>
    <submittedName>
        <fullName evidence="2">Uncharacterized protein</fullName>
    </submittedName>
</protein>
<reference evidence="2" key="1">
    <citation type="submission" date="2020-02" db="EMBL/GenBank/DDBJ databases">
        <authorList>
            <person name="Meier V. D."/>
        </authorList>
    </citation>
    <scope>NUCLEOTIDE SEQUENCE</scope>
    <source>
        <strain evidence="2">AVDCRST_MAG08</strain>
    </source>
</reference>
<proteinExistence type="predicted"/>
<feature type="non-terminal residue" evidence="2">
    <location>
        <position position="1"/>
    </location>
</feature>
<dbReference type="AlphaFoldDB" id="A0A6J4J0J3"/>
<gene>
    <name evidence="2" type="ORF">AVDCRST_MAG08-2805</name>
</gene>
<feature type="region of interest" description="Disordered" evidence="1">
    <location>
        <begin position="1"/>
        <end position="210"/>
    </location>
</feature>
<feature type="compositionally biased region" description="Basic and acidic residues" evidence="1">
    <location>
        <begin position="132"/>
        <end position="148"/>
    </location>
</feature>
<feature type="compositionally biased region" description="Basic residues" evidence="1">
    <location>
        <begin position="187"/>
        <end position="210"/>
    </location>
</feature>
<name>A0A6J4J0J3_9PROT</name>
<feature type="non-terminal residue" evidence="2">
    <location>
        <position position="210"/>
    </location>
</feature>
<organism evidence="2">
    <name type="scientific">uncultured Acetobacteraceae bacterium</name>
    <dbReference type="NCBI Taxonomy" id="169975"/>
    <lineage>
        <taxon>Bacteria</taxon>
        <taxon>Pseudomonadati</taxon>
        <taxon>Pseudomonadota</taxon>
        <taxon>Alphaproteobacteria</taxon>
        <taxon>Acetobacterales</taxon>
        <taxon>Acetobacteraceae</taxon>
        <taxon>environmental samples</taxon>
    </lineage>
</organism>
<feature type="compositionally biased region" description="Low complexity" evidence="1">
    <location>
        <begin position="174"/>
        <end position="186"/>
    </location>
</feature>
<evidence type="ECO:0000256" key="1">
    <source>
        <dbReference type="SAM" id="MobiDB-lite"/>
    </source>
</evidence>